<feature type="domain" description="Dienelactone hydrolase" evidence="1">
    <location>
        <begin position="19"/>
        <end position="257"/>
    </location>
</feature>
<organism evidence="2 4">
    <name type="scientific">Sulfodiicoccus acidiphilus</name>
    <dbReference type="NCBI Taxonomy" id="1670455"/>
    <lineage>
        <taxon>Archaea</taxon>
        <taxon>Thermoproteota</taxon>
        <taxon>Thermoprotei</taxon>
        <taxon>Sulfolobales</taxon>
        <taxon>Sulfolobaceae</taxon>
        <taxon>Sulfodiicoccus</taxon>
    </lineage>
</organism>
<proteinExistence type="predicted"/>
<dbReference type="KEGG" id="sacd:HS1genome_2233"/>
<reference evidence="3" key="1">
    <citation type="journal article" date="2014" name="Int. J. Syst. Evol. Microbiol.">
        <title>Complete genome sequence of Corynebacterium casei LMG S-19264T (=DSM 44701T), isolated from a smear-ripened cheese.</title>
        <authorList>
            <consortium name="US DOE Joint Genome Institute (JGI-PGF)"/>
            <person name="Walter F."/>
            <person name="Albersmeier A."/>
            <person name="Kalinowski J."/>
            <person name="Ruckert C."/>
        </authorList>
    </citation>
    <scope>NUCLEOTIDE SEQUENCE</scope>
    <source>
        <strain evidence="3">JCM 31740</strain>
    </source>
</reference>
<evidence type="ECO:0000259" key="1">
    <source>
        <dbReference type="Pfam" id="PF01738"/>
    </source>
</evidence>
<dbReference type="AlphaFoldDB" id="A0A348B6P2"/>
<dbReference type="Gene3D" id="3.40.50.1820">
    <property type="entry name" value="alpha/beta hydrolase"/>
    <property type="match status" value="1"/>
</dbReference>
<dbReference type="RefSeq" id="WP_126451093.1">
    <property type="nucleotide sequence ID" value="NZ_AP018553.1"/>
</dbReference>
<dbReference type="InterPro" id="IPR051049">
    <property type="entry name" value="Dienelactone_hydrolase-like"/>
</dbReference>
<dbReference type="Proteomes" id="UP000276741">
    <property type="component" value="Chromosome"/>
</dbReference>
<dbReference type="InterPro" id="IPR002925">
    <property type="entry name" value="Dienelactn_hydro"/>
</dbReference>
<dbReference type="EMBL" id="AP018553">
    <property type="protein sequence ID" value="BBD73844.1"/>
    <property type="molecule type" value="Genomic_DNA"/>
</dbReference>
<sequence length="260" mass="29078">MSSINESEIRIQGESGEVKVYQASPSSPKAGVIVVHEIWGLEDHIRDVARRFAKEGYLAVAPNLYSKEGELLNPKNIESAMSLVWSVPPERRRDPNMVQEILGKANETQRKVVETLVVNRSSLEERMVKDLARIYDHLHREVKKVGSVGFCMGGGLVFQLATEVPIDATAVFYGANPRPVEKVENIKGKVMGLYAGEDLYINSGLPELMSAVVKYKKDFELKLYPGAVHAFFNDTRPTYNEAAARDAWERTLRLFRGALA</sequence>
<dbReference type="GO" id="GO:0016787">
    <property type="term" value="F:hydrolase activity"/>
    <property type="evidence" value="ECO:0007669"/>
    <property type="project" value="InterPro"/>
</dbReference>
<name>A0A348B6P2_9CREN</name>
<dbReference type="GeneID" id="38667685"/>
<dbReference type="Pfam" id="PF01738">
    <property type="entry name" value="DLH"/>
    <property type="match status" value="1"/>
</dbReference>
<evidence type="ECO:0000313" key="4">
    <source>
        <dbReference type="Proteomes" id="UP000276741"/>
    </source>
</evidence>
<dbReference type="PANTHER" id="PTHR46623">
    <property type="entry name" value="CARBOXYMETHYLENEBUTENOLIDASE-RELATED"/>
    <property type="match status" value="1"/>
</dbReference>
<dbReference type="PANTHER" id="PTHR46623:SF6">
    <property type="entry name" value="ALPHA_BETA-HYDROLASES SUPERFAMILY PROTEIN"/>
    <property type="match status" value="1"/>
</dbReference>
<dbReference type="OrthoDB" id="33195at2157"/>
<accession>A0A348B6P2</accession>
<evidence type="ECO:0000313" key="3">
    <source>
        <dbReference type="EMBL" id="GGT96367.1"/>
    </source>
</evidence>
<dbReference type="SUPFAM" id="SSF53474">
    <property type="entry name" value="alpha/beta-Hydrolases"/>
    <property type="match status" value="1"/>
</dbReference>
<reference evidence="3" key="4">
    <citation type="submission" date="2020-09" db="EMBL/GenBank/DDBJ databases">
        <authorList>
            <person name="Sun Q."/>
            <person name="Ohkuma M."/>
        </authorList>
    </citation>
    <scope>NUCLEOTIDE SEQUENCE</scope>
    <source>
        <strain evidence="3">JCM 31740</strain>
    </source>
</reference>
<dbReference type="InterPro" id="IPR029058">
    <property type="entry name" value="AB_hydrolase_fold"/>
</dbReference>
<protein>
    <submittedName>
        <fullName evidence="2">Carboxymethylenebutenolidase</fullName>
    </submittedName>
</protein>
<dbReference type="Proteomes" id="UP000616143">
    <property type="component" value="Unassembled WGS sequence"/>
</dbReference>
<evidence type="ECO:0000313" key="2">
    <source>
        <dbReference type="EMBL" id="BBD73844.1"/>
    </source>
</evidence>
<reference evidence="4" key="2">
    <citation type="submission" date="2018-04" db="EMBL/GenBank/DDBJ databases">
        <title>Complete genome sequence of Sulfodiicoccus acidiphilus strain HS-1.</title>
        <authorList>
            <person name="Sakai H.D."/>
            <person name="Kurosawa N."/>
        </authorList>
    </citation>
    <scope>NUCLEOTIDE SEQUENCE [LARGE SCALE GENOMIC DNA]</scope>
    <source>
        <strain evidence="4">HS-1</strain>
    </source>
</reference>
<gene>
    <name evidence="3" type="ORF">GCM10007116_12430</name>
    <name evidence="2" type="ORF">HS1genome_2233</name>
</gene>
<reference evidence="2" key="3">
    <citation type="journal article" date="2019" name="BMC Res. Notes">
        <title>Complete genome sequence of the Sulfodiicoccus acidiphilus strain HS-1T, the first crenarchaeon that lacks polB3, isolated from an acidic hot spring in Ohwaku-dani, Hakone, Japan.</title>
        <authorList>
            <person name="Sakai H.D."/>
            <person name="Kurosawa N."/>
        </authorList>
    </citation>
    <scope>NUCLEOTIDE SEQUENCE</scope>
    <source>
        <strain evidence="2">HS-1</strain>
    </source>
</reference>
<dbReference type="EMBL" id="BMQS01000010">
    <property type="protein sequence ID" value="GGT96367.1"/>
    <property type="molecule type" value="Genomic_DNA"/>
</dbReference>
<keyword evidence="4" id="KW-1185">Reference proteome</keyword>